<feature type="domain" description="Protein kinase" evidence="2">
    <location>
        <begin position="141"/>
        <end position="458"/>
    </location>
</feature>
<dbReference type="InterPro" id="IPR008271">
    <property type="entry name" value="Ser/Thr_kinase_AS"/>
</dbReference>
<sequence>MDTCSRATRKAGPTSRPRDTPSTRPLGLRGLGMPVRRLPARAALPELIDGLVNIAPHFPLAYEPVALPCSMMKCGDVVYRSTLDPVLRGEVTGPDWRAFALLATVAAYLFVPPGVLPGLIDAAVLTPLYRKRAKVYNKEDIKLGRQLATGGFGTVYKAELDGEQVVVKKAKEFGEAEVWMNERMMRQNGGETCAEFITALDDPLPSASSPLGNAIWLVWKYEGDSTLASLIEKKNFPANMEAMLFGRELRLPKGPRRNAATIRLALKQLLECVASLHATGIVHRDLKPQNCILSSADNRIKLIDLGAAADLRVGINYAPKEYLLDPRYAPPQQYIMSTQTASPPPAPVAAFLSPVLWNMENPDRFDMYSVGVTLLQMAFAPLRSDNGLIAFRRRLESTYKWDLREWRRKEGCKLKEYADGLEMLDLDDGAGWDLLCQCMAFKPSNRPSARDAIGHPFLTVPESTLVGAMGSAVGAATRSMEGALSAPKQMIDNAIMTNSKDGELTEATLFEQLGLEEAAPRARDQRTTIAWWQERQAAANRRLGKDGRPASSSSSSNSSGTGVVSADSSGKSNGKVNQKINGKSNEKMNAKMNGKSNGKASGVNKKAGADADEEQTSRPKLPGFFFNRRKNVTVENEKVDTEPEKVSAAAPFSFFNRKK</sequence>
<proteinExistence type="predicted"/>
<feature type="region of interest" description="Disordered" evidence="1">
    <location>
        <begin position="540"/>
        <end position="629"/>
    </location>
</feature>
<dbReference type="EMBL" id="HBEC01012236">
    <property type="protein sequence ID" value="CAD8285598.1"/>
    <property type="molecule type" value="Transcribed_RNA"/>
</dbReference>
<gene>
    <name evidence="3" type="ORF">CEUR00632_LOCUS5636</name>
</gene>
<evidence type="ECO:0000256" key="1">
    <source>
        <dbReference type="SAM" id="MobiDB-lite"/>
    </source>
</evidence>
<name>A0A7R9V628_9CHLO</name>
<feature type="compositionally biased region" description="Polar residues" evidence="1">
    <location>
        <begin position="560"/>
        <end position="583"/>
    </location>
</feature>
<dbReference type="PANTHER" id="PTHR46699">
    <property type="entry name" value="SERINE/THREONINE-PROTEIN KINASE STN8, CHLOROPLASTIC-RELATED"/>
    <property type="match status" value="1"/>
</dbReference>
<dbReference type="Pfam" id="PF00069">
    <property type="entry name" value="Pkinase"/>
    <property type="match status" value="1"/>
</dbReference>
<evidence type="ECO:0000313" key="3">
    <source>
        <dbReference type="EMBL" id="CAD8285598.1"/>
    </source>
</evidence>
<dbReference type="GO" id="GO:0005524">
    <property type="term" value="F:ATP binding"/>
    <property type="evidence" value="ECO:0007669"/>
    <property type="project" value="InterPro"/>
</dbReference>
<dbReference type="InterPro" id="IPR011009">
    <property type="entry name" value="Kinase-like_dom_sf"/>
</dbReference>
<dbReference type="PANTHER" id="PTHR46699:SF4">
    <property type="entry name" value="SERINE_THREONINE-PROTEIN KINASE STN7, CHLOROPLASTIC"/>
    <property type="match status" value="1"/>
</dbReference>
<dbReference type="SUPFAM" id="SSF56112">
    <property type="entry name" value="Protein kinase-like (PK-like)"/>
    <property type="match status" value="1"/>
</dbReference>
<evidence type="ECO:0000259" key="2">
    <source>
        <dbReference type="PROSITE" id="PS50011"/>
    </source>
</evidence>
<organism evidence="3">
    <name type="scientific">Chlamydomonas euryale</name>
    <dbReference type="NCBI Taxonomy" id="1486919"/>
    <lineage>
        <taxon>Eukaryota</taxon>
        <taxon>Viridiplantae</taxon>
        <taxon>Chlorophyta</taxon>
        <taxon>core chlorophytes</taxon>
        <taxon>Chlorophyceae</taxon>
        <taxon>CS clade</taxon>
        <taxon>Chlamydomonadales</taxon>
        <taxon>Chlamydomonadaceae</taxon>
        <taxon>Chlamydomonas</taxon>
    </lineage>
</organism>
<protein>
    <recommendedName>
        <fullName evidence="2">Protein kinase domain-containing protein</fullName>
    </recommendedName>
</protein>
<reference evidence="3" key="1">
    <citation type="submission" date="2021-01" db="EMBL/GenBank/DDBJ databases">
        <authorList>
            <person name="Corre E."/>
            <person name="Pelletier E."/>
            <person name="Niang G."/>
            <person name="Scheremetjew M."/>
            <person name="Finn R."/>
            <person name="Kale V."/>
            <person name="Holt S."/>
            <person name="Cochrane G."/>
            <person name="Meng A."/>
            <person name="Brown T."/>
            <person name="Cohen L."/>
        </authorList>
    </citation>
    <scope>NUCLEOTIDE SEQUENCE</scope>
    <source>
        <strain evidence="3">CCMP219</strain>
    </source>
</reference>
<dbReference type="InterPro" id="IPR000719">
    <property type="entry name" value="Prot_kinase_dom"/>
</dbReference>
<dbReference type="GO" id="GO:0004672">
    <property type="term" value="F:protein kinase activity"/>
    <property type="evidence" value="ECO:0007669"/>
    <property type="project" value="InterPro"/>
</dbReference>
<dbReference type="Gene3D" id="3.30.200.20">
    <property type="entry name" value="Phosphorylase Kinase, domain 1"/>
    <property type="match status" value="1"/>
</dbReference>
<dbReference type="Gene3D" id="1.10.510.10">
    <property type="entry name" value="Transferase(Phosphotransferase) domain 1"/>
    <property type="match status" value="1"/>
</dbReference>
<dbReference type="PROSITE" id="PS00108">
    <property type="entry name" value="PROTEIN_KINASE_ST"/>
    <property type="match status" value="1"/>
</dbReference>
<dbReference type="AlphaFoldDB" id="A0A7R9V628"/>
<feature type="region of interest" description="Disordered" evidence="1">
    <location>
        <begin position="1"/>
        <end position="31"/>
    </location>
</feature>
<accession>A0A7R9V628</accession>
<dbReference type="PROSITE" id="PS50011">
    <property type="entry name" value="PROTEIN_KINASE_DOM"/>
    <property type="match status" value="1"/>
</dbReference>
<dbReference type="SMART" id="SM00220">
    <property type="entry name" value="S_TKc"/>
    <property type="match status" value="1"/>
</dbReference>